<gene>
    <name evidence="7" type="ORF">JW592_07125</name>
</gene>
<name>A0ABS3WQE8_9ACTN</name>
<accession>A0ABS3WQE8</accession>
<dbReference type="InterPro" id="IPR050319">
    <property type="entry name" value="ABC_transp_ATP-bind"/>
</dbReference>
<reference evidence="7 8" key="1">
    <citation type="submission" date="2021-02" db="EMBL/GenBank/DDBJ databases">
        <title>Streptomyces spirodelae sp. nov., isolated from duckweed.</title>
        <authorList>
            <person name="Saimee Y."/>
            <person name="Duangmal K."/>
        </authorList>
    </citation>
    <scope>NUCLEOTIDE SEQUENCE [LARGE SCALE GENOMIC DNA]</scope>
    <source>
        <strain evidence="7 8">DW4-2</strain>
    </source>
</reference>
<dbReference type="Gene3D" id="3.40.50.300">
    <property type="entry name" value="P-loop containing nucleotide triphosphate hydrolases"/>
    <property type="match status" value="1"/>
</dbReference>
<protein>
    <submittedName>
        <fullName evidence="7">ATP-binding cassette domain-containing protein</fullName>
    </submittedName>
</protein>
<dbReference type="InterPro" id="IPR003439">
    <property type="entry name" value="ABC_transporter-like_ATP-bd"/>
</dbReference>
<keyword evidence="2" id="KW-0813">Transport</keyword>
<feature type="region of interest" description="Disordered" evidence="5">
    <location>
        <begin position="1"/>
        <end position="34"/>
    </location>
</feature>
<sequence>MPDTADTAGTAQTAGTADTVGTADRAGTATGGPLLQARGLTKTFRVPRSASGSTRLHALDGVDLTVRRGETLGLVGESGCGKSTLARVLLMLERPDAGTLRYDGVDPFALRGRSLLAWRRRVQMVFQDPFASLNPRMSAGELIAEPWRSHPDLVPRAERERRVHELLEKVGLRAADARRHPQEFSGGQRQRIGIARALALDPEVIVCDEPVSALDLSVQAQVLNVLTELQAELGVAYVFISHDLPVVRHMADRVAVMYLGRVVESGPAEEVFTAPRHPYTASLLSAAPRPPTAQDDGPSRRIVLFGEVPSPTDPPSGCRFRTRCWKAEQVCATAVPADEPAPDGPQHLAACHLPIQPSDRGGSRAAAHE</sequence>
<feature type="compositionally biased region" description="Low complexity" evidence="5">
    <location>
        <begin position="1"/>
        <end position="32"/>
    </location>
</feature>
<dbReference type="CDD" id="cd03257">
    <property type="entry name" value="ABC_NikE_OppD_transporters"/>
    <property type="match status" value="1"/>
</dbReference>
<evidence type="ECO:0000256" key="2">
    <source>
        <dbReference type="ARBA" id="ARBA00022448"/>
    </source>
</evidence>
<dbReference type="RefSeq" id="WP_209264050.1">
    <property type="nucleotide sequence ID" value="NZ_JAFFZN010000004.1"/>
</dbReference>
<keyword evidence="3" id="KW-0547">Nucleotide-binding</keyword>
<proteinExistence type="inferred from homology"/>
<keyword evidence="4 7" id="KW-0067">ATP-binding</keyword>
<dbReference type="PROSITE" id="PS50893">
    <property type="entry name" value="ABC_TRANSPORTER_2"/>
    <property type="match status" value="1"/>
</dbReference>
<dbReference type="InterPro" id="IPR013563">
    <property type="entry name" value="Oligopep_ABC_C"/>
</dbReference>
<evidence type="ECO:0000313" key="8">
    <source>
        <dbReference type="Proteomes" id="UP001518976"/>
    </source>
</evidence>
<dbReference type="GO" id="GO:0005524">
    <property type="term" value="F:ATP binding"/>
    <property type="evidence" value="ECO:0007669"/>
    <property type="project" value="UniProtKB-KW"/>
</dbReference>
<dbReference type="Proteomes" id="UP001518976">
    <property type="component" value="Unassembled WGS sequence"/>
</dbReference>
<dbReference type="NCBIfam" id="TIGR01727">
    <property type="entry name" value="oligo_HPY"/>
    <property type="match status" value="1"/>
</dbReference>
<evidence type="ECO:0000256" key="4">
    <source>
        <dbReference type="ARBA" id="ARBA00022840"/>
    </source>
</evidence>
<dbReference type="InterPro" id="IPR027417">
    <property type="entry name" value="P-loop_NTPase"/>
</dbReference>
<evidence type="ECO:0000313" key="7">
    <source>
        <dbReference type="EMBL" id="MBO8185244.1"/>
    </source>
</evidence>
<evidence type="ECO:0000256" key="3">
    <source>
        <dbReference type="ARBA" id="ARBA00022741"/>
    </source>
</evidence>
<evidence type="ECO:0000259" key="6">
    <source>
        <dbReference type="PROSITE" id="PS50893"/>
    </source>
</evidence>
<dbReference type="SUPFAM" id="SSF52540">
    <property type="entry name" value="P-loop containing nucleoside triphosphate hydrolases"/>
    <property type="match status" value="1"/>
</dbReference>
<dbReference type="Pfam" id="PF00005">
    <property type="entry name" value="ABC_tran"/>
    <property type="match status" value="1"/>
</dbReference>
<dbReference type="InterPro" id="IPR017871">
    <property type="entry name" value="ABC_transporter-like_CS"/>
</dbReference>
<dbReference type="InterPro" id="IPR003593">
    <property type="entry name" value="AAA+_ATPase"/>
</dbReference>
<dbReference type="Pfam" id="PF08352">
    <property type="entry name" value="oligo_HPY"/>
    <property type="match status" value="1"/>
</dbReference>
<evidence type="ECO:0000256" key="1">
    <source>
        <dbReference type="ARBA" id="ARBA00005417"/>
    </source>
</evidence>
<keyword evidence="8" id="KW-1185">Reference proteome</keyword>
<dbReference type="SMART" id="SM00382">
    <property type="entry name" value="AAA"/>
    <property type="match status" value="1"/>
</dbReference>
<organism evidence="7 8">
    <name type="scientific">Streptomyces spirodelae</name>
    <dbReference type="NCBI Taxonomy" id="2812904"/>
    <lineage>
        <taxon>Bacteria</taxon>
        <taxon>Bacillati</taxon>
        <taxon>Actinomycetota</taxon>
        <taxon>Actinomycetes</taxon>
        <taxon>Kitasatosporales</taxon>
        <taxon>Streptomycetaceae</taxon>
        <taxon>Streptomyces</taxon>
    </lineage>
</organism>
<feature type="domain" description="ABC transporter" evidence="6">
    <location>
        <begin position="35"/>
        <end position="284"/>
    </location>
</feature>
<dbReference type="PANTHER" id="PTHR43776:SF7">
    <property type="entry name" value="D,D-DIPEPTIDE TRANSPORT ATP-BINDING PROTEIN DDPF-RELATED"/>
    <property type="match status" value="1"/>
</dbReference>
<dbReference type="EMBL" id="JAFFZN010000004">
    <property type="protein sequence ID" value="MBO8185244.1"/>
    <property type="molecule type" value="Genomic_DNA"/>
</dbReference>
<comment type="caution">
    <text evidence="7">The sequence shown here is derived from an EMBL/GenBank/DDBJ whole genome shotgun (WGS) entry which is preliminary data.</text>
</comment>
<evidence type="ECO:0000256" key="5">
    <source>
        <dbReference type="SAM" id="MobiDB-lite"/>
    </source>
</evidence>
<comment type="similarity">
    <text evidence="1">Belongs to the ABC transporter superfamily.</text>
</comment>
<dbReference type="PROSITE" id="PS00211">
    <property type="entry name" value="ABC_TRANSPORTER_1"/>
    <property type="match status" value="1"/>
</dbReference>
<dbReference type="PANTHER" id="PTHR43776">
    <property type="entry name" value="TRANSPORT ATP-BINDING PROTEIN"/>
    <property type="match status" value="1"/>
</dbReference>